<dbReference type="Proteomes" id="UP000195880">
    <property type="component" value="Chromosome"/>
</dbReference>
<accession>A0A1Z1WF61</accession>
<feature type="transmembrane region" description="Helical" evidence="2">
    <location>
        <begin position="395"/>
        <end position="412"/>
    </location>
</feature>
<keyword evidence="2" id="KW-0472">Membrane</keyword>
<feature type="transmembrane region" description="Helical" evidence="2">
    <location>
        <begin position="232"/>
        <end position="251"/>
    </location>
</feature>
<dbReference type="KEGG" id="salf:SMD44_04438"/>
<dbReference type="EMBL" id="CP021748">
    <property type="protein sequence ID" value="ARX84980.1"/>
    <property type="molecule type" value="Genomic_DNA"/>
</dbReference>
<dbReference type="Gene3D" id="3.90.930.60">
    <property type="match status" value="1"/>
</dbReference>
<feature type="transmembrane region" description="Helical" evidence="2">
    <location>
        <begin position="136"/>
        <end position="157"/>
    </location>
</feature>
<proteinExistence type="predicted"/>
<protein>
    <recommendedName>
        <fullName evidence="5">Peptidase M50</fullName>
    </recommendedName>
</protein>
<reference evidence="3 4" key="1">
    <citation type="submission" date="2017-05" db="EMBL/GenBank/DDBJ databases">
        <title>Streptomyces alboflavus Genome sequencing and assembly.</title>
        <authorList>
            <person name="Wang Y."/>
            <person name="Du B."/>
            <person name="Ding Y."/>
            <person name="Liu H."/>
            <person name="Hou Q."/>
            <person name="Liu K."/>
            <person name="Wang C."/>
            <person name="Yao L."/>
        </authorList>
    </citation>
    <scope>NUCLEOTIDE SEQUENCE [LARGE SCALE GENOMIC DNA]</scope>
    <source>
        <strain evidence="3 4">MDJK44</strain>
    </source>
</reference>
<dbReference type="STRING" id="67267.GCA_000716675_04320"/>
<feature type="transmembrane region" description="Helical" evidence="2">
    <location>
        <begin position="330"/>
        <end position="352"/>
    </location>
</feature>
<evidence type="ECO:0008006" key="5">
    <source>
        <dbReference type="Google" id="ProtNLM"/>
    </source>
</evidence>
<keyword evidence="4" id="KW-1185">Reference proteome</keyword>
<keyword evidence="2" id="KW-1133">Transmembrane helix</keyword>
<gene>
    <name evidence="3" type="ORF">SMD44_04438</name>
</gene>
<feature type="transmembrane region" description="Helical" evidence="2">
    <location>
        <begin position="169"/>
        <end position="195"/>
    </location>
</feature>
<dbReference type="InterPro" id="IPR049694">
    <property type="entry name" value="Daptide_HExxH"/>
</dbReference>
<dbReference type="eggNOG" id="COG1994">
    <property type="taxonomic scope" value="Bacteria"/>
</dbReference>
<feature type="compositionally biased region" description="Gly residues" evidence="1">
    <location>
        <begin position="473"/>
        <end position="484"/>
    </location>
</feature>
<feature type="transmembrane region" description="Helical" evidence="2">
    <location>
        <begin position="263"/>
        <end position="283"/>
    </location>
</feature>
<name>A0A1Z1WF61_9ACTN</name>
<dbReference type="AlphaFoldDB" id="A0A1Z1WF61"/>
<sequence length="556" mass="59053">MDGVREGGIPVRPELRPDIEFLPPEEGERSWTIADERHRRFTRLGGGAAALLRGLDGTRDLQQVRHDLGPGVAQEQVEAALRKFTELGLLVGTDTPPAKESRFRFQPPASLQFTVLDRPGFLAPGRLLPRLMANRVVAAGCLLAVLAGLVAVSLGAAEVAKAAWHPMPWQHWLIAAAVVIAVNAVHELAHGAVLARFGGRPHRIGAMLFYCAPAMFCDVTDLWRLRTRGQRVLVALAGVICQLAAAGLLAAGSALCSGELADLLGLCALMTAFTGILNLLPFIRLDGYIALMAWVNIPNLRDKSMADCRAVMNWTVFGGPRPERTLPDGWAVFGAFCLLYPWVLVFNLLVIAHGSLMAYGAWGALSWLSLLAGVIGYVLYRLALMYRASGARNPVRGLITLAALGAGLIALGQSQPHTEKVYGAYTTAGGRTEAVFPDAPGVLAPLPGGSVELMHGGILGRRTVGSGTTGPEEGPGAGTTGPEGGRAKAPLDLFVPFEGIPGELAVRSYRLESVTLRTGAPSRGVAVARAGTTTWLGHVNRLAVTDPWKTLSGVWR</sequence>
<dbReference type="OrthoDB" id="4640801at2"/>
<evidence type="ECO:0000313" key="3">
    <source>
        <dbReference type="EMBL" id="ARX84980.1"/>
    </source>
</evidence>
<feature type="region of interest" description="Disordered" evidence="1">
    <location>
        <begin position="463"/>
        <end position="487"/>
    </location>
</feature>
<organism evidence="3 4">
    <name type="scientific">Streptomyces alboflavus</name>
    <dbReference type="NCBI Taxonomy" id="67267"/>
    <lineage>
        <taxon>Bacteria</taxon>
        <taxon>Bacillati</taxon>
        <taxon>Actinomycetota</taxon>
        <taxon>Actinomycetes</taxon>
        <taxon>Kitasatosporales</taxon>
        <taxon>Streptomycetaceae</taxon>
        <taxon>Streptomyces</taxon>
    </lineage>
</organism>
<feature type="transmembrane region" description="Helical" evidence="2">
    <location>
        <begin position="364"/>
        <end position="383"/>
    </location>
</feature>
<evidence type="ECO:0000256" key="2">
    <source>
        <dbReference type="SAM" id="Phobius"/>
    </source>
</evidence>
<evidence type="ECO:0000313" key="4">
    <source>
        <dbReference type="Proteomes" id="UP000195880"/>
    </source>
</evidence>
<dbReference type="RefSeq" id="WP_087885017.1">
    <property type="nucleotide sequence ID" value="NZ_CP021748.1"/>
</dbReference>
<evidence type="ECO:0000256" key="1">
    <source>
        <dbReference type="SAM" id="MobiDB-lite"/>
    </source>
</evidence>
<keyword evidence="2" id="KW-0812">Transmembrane</keyword>
<dbReference type="NCBIfam" id="NF041824">
    <property type="entry name" value="daptide_HExxH"/>
    <property type="match status" value="1"/>
</dbReference>